<feature type="domain" description="BPTI/Kunitz inhibitor" evidence="4">
    <location>
        <begin position="62"/>
        <end position="114"/>
    </location>
</feature>
<dbReference type="EMBL" id="ABJB011024353">
    <property type="status" value="NOT_ANNOTATED_CDS"/>
    <property type="molecule type" value="Genomic_DNA"/>
</dbReference>
<evidence type="ECO:0000256" key="1">
    <source>
        <dbReference type="ARBA" id="ARBA00022690"/>
    </source>
</evidence>
<evidence type="ECO:0000256" key="2">
    <source>
        <dbReference type="ARBA" id="ARBA00022900"/>
    </source>
</evidence>
<dbReference type="VEuPathDB" id="VectorBase:ISCP_002075"/>
<dbReference type="Pfam" id="PF00014">
    <property type="entry name" value="Kunitz_BPTI"/>
    <property type="match status" value="2"/>
</dbReference>
<dbReference type="PaxDb" id="6945-B7Q7W2"/>
<reference evidence="6" key="2">
    <citation type="submission" date="2020-05" db="UniProtKB">
        <authorList>
            <consortium name="EnsemblMetazoa"/>
        </authorList>
    </citation>
    <scope>IDENTIFICATION</scope>
    <source>
        <strain evidence="6">wikel</strain>
    </source>
</reference>
<dbReference type="PANTHER" id="PTHR10083:SF374">
    <property type="entry name" value="BPTI_KUNITZ INHIBITOR DOMAIN-CONTAINING PROTEIN"/>
    <property type="match status" value="1"/>
</dbReference>
<dbReference type="EMBL" id="DS878567">
    <property type="protein sequence ID" value="EEC14934.1"/>
    <property type="molecule type" value="Genomic_DNA"/>
</dbReference>
<dbReference type="GO" id="GO:0004867">
    <property type="term" value="F:serine-type endopeptidase inhibitor activity"/>
    <property type="evidence" value="ECO:0000318"/>
    <property type="project" value="GO_Central"/>
</dbReference>
<dbReference type="HOGENOM" id="CLU_2090774_0_0_1"/>
<dbReference type="PROSITE" id="PS50279">
    <property type="entry name" value="BPTI_KUNITZ_2"/>
    <property type="match status" value="2"/>
</dbReference>
<dbReference type="Gene3D" id="4.10.410.10">
    <property type="entry name" value="Pancreatic trypsin inhibitor Kunitz domain"/>
    <property type="match status" value="2"/>
</dbReference>
<accession>B7Q7W2</accession>
<dbReference type="EnsemblMetazoa" id="ISCW011454-RA">
    <property type="protein sequence ID" value="ISCW011454-PA"/>
    <property type="gene ID" value="ISCW011454"/>
</dbReference>
<feature type="domain" description="BPTI/Kunitz inhibitor" evidence="4">
    <location>
        <begin position="6"/>
        <end position="55"/>
    </location>
</feature>
<evidence type="ECO:0000259" key="4">
    <source>
        <dbReference type="PROSITE" id="PS50279"/>
    </source>
</evidence>
<feature type="non-terminal residue" evidence="5">
    <location>
        <position position="1"/>
    </location>
</feature>
<organism>
    <name type="scientific">Ixodes scapularis</name>
    <name type="common">Black-legged tick</name>
    <name type="synonym">Deer tick</name>
    <dbReference type="NCBI Taxonomy" id="6945"/>
    <lineage>
        <taxon>Eukaryota</taxon>
        <taxon>Metazoa</taxon>
        <taxon>Ecdysozoa</taxon>
        <taxon>Arthropoda</taxon>
        <taxon>Chelicerata</taxon>
        <taxon>Arachnida</taxon>
        <taxon>Acari</taxon>
        <taxon>Parasitiformes</taxon>
        <taxon>Ixodida</taxon>
        <taxon>Ixodoidea</taxon>
        <taxon>Ixodidae</taxon>
        <taxon>Ixodinae</taxon>
        <taxon>Ixodes</taxon>
    </lineage>
</organism>
<evidence type="ECO:0000256" key="3">
    <source>
        <dbReference type="ARBA" id="ARBA00023157"/>
    </source>
</evidence>
<gene>
    <name evidence="5" type="ORF">IscW_ISCW011454</name>
</gene>
<dbReference type="VEuPathDB" id="VectorBase:ISCI011454"/>
<keyword evidence="2" id="KW-0722">Serine protease inhibitor</keyword>
<evidence type="ECO:0000313" key="7">
    <source>
        <dbReference type="Proteomes" id="UP000001555"/>
    </source>
</evidence>
<evidence type="ECO:0000313" key="6">
    <source>
        <dbReference type="EnsemblMetazoa" id="ISCW011454-PA"/>
    </source>
</evidence>
<keyword evidence="7" id="KW-1185">Reference proteome</keyword>
<name>B7Q7W2_IXOSC</name>
<sequence>FVENVCKLPIQNMSFCSTFETRYGYNTNTQRCEEFRGCPDIGNNFGSAKDCWNTCADKENRCVQPPDYKVPFIFKTRYYYDINNHTCVKKSLFRGRVTGKSNLFETMHDCETTCMGK</sequence>
<dbReference type="InterPro" id="IPR036880">
    <property type="entry name" value="Kunitz_BPTI_sf"/>
</dbReference>
<dbReference type="OrthoDB" id="4473401at2759"/>
<keyword evidence="3" id="KW-1015">Disulfide bond</keyword>
<evidence type="ECO:0000313" key="5">
    <source>
        <dbReference type="EMBL" id="EEC14934.1"/>
    </source>
</evidence>
<dbReference type="AlphaFoldDB" id="B7Q7W2"/>
<dbReference type="GO" id="GO:0005615">
    <property type="term" value="C:extracellular space"/>
    <property type="evidence" value="ECO:0000318"/>
    <property type="project" value="GO_Central"/>
</dbReference>
<dbReference type="InterPro" id="IPR050098">
    <property type="entry name" value="TFPI/VKTCI-like"/>
</dbReference>
<dbReference type="SMART" id="SM00131">
    <property type="entry name" value="KU"/>
    <property type="match status" value="2"/>
</dbReference>
<dbReference type="Proteomes" id="UP000001555">
    <property type="component" value="Unassembled WGS sequence"/>
</dbReference>
<protein>
    <submittedName>
        <fullName evidence="5 6">KUN-1, putative</fullName>
    </submittedName>
</protein>
<dbReference type="PANTHER" id="PTHR10083">
    <property type="entry name" value="KUNITZ-TYPE PROTEASE INHIBITOR-RELATED"/>
    <property type="match status" value="1"/>
</dbReference>
<proteinExistence type="predicted"/>
<dbReference type="InterPro" id="IPR002223">
    <property type="entry name" value="Kunitz_BPTI"/>
</dbReference>
<dbReference type="SUPFAM" id="SSF57362">
    <property type="entry name" value="BPTI-like"/>
    <property type="match status" value="2"/>
</dbReference>
<keyword evidence="1" id="KW-0646">Protease inhibitor</keyword>
<reference evidence="5 7" key="1">
    <citation type="submission" date="2008-03" db="EMBL/GenBank/DDBJ databases">
        <title>Annotation of Ixodes scapularis.</title>
        <authorList>
            <consortium name="Ixodes scapularis Genome Project Consortium"/>
            <person name="Caler E."/>
            <person name="Hannick L.I."/>
            <person name="Bidwell S."/>
            <person name="Joardar V."/>
            <person name="Thiagarajan M."/>
            <person name="Amedeo P."/>
            <person name="Galinsky K.J."/>
            <person name="Schobel S."/>
            <person name="Inman J."/>
            <person name="Hostetler J."/>
            <person name="Miller J."/>
            <person name="Hammond M."/>
            <person name="Megy K."/>
            <person name="Lawson D."/>
            <person name="Kodira C."/>
            <person name="Sutton G."/>
            <person name="Meyer J."/>
            <person name="Hill C.A."/>
            <person name="Birren B."/>
            <person name="Nene V."/>
            <person name="Collins F."/>
            <person name="Alarcon-Chaidez F."/>
            <person name="Wikel S."/>
            <person name="Strausberg R."/>
        </authorList>
    </citation>
    <scope>NUCLEOTIDE SEQUENCE [LARGE SCALE GENOMIC DNA]</scope>
    <source>
        <strain evidence="7">Wikel</strain>
        <strain evidence="5">Wikel colony</strain>
    </source>
</reference>
<dbReference type="VEuPathDB" id="VectorBase:ISCW011454"/>